<dbReference type="SUPFAM" id="SSF88713">
    <property type="entry name" value="Glycoside hydrolase/deacetylase"/>
    <property type="match status" value="1"/>
</dbReference>
<evidence type="ECO:0000259" key="4">
    <source>
        <dbReference type="Pfam" id="PF01522"/>
    </source>
</evidence>
<reference evidence="6" key="1">
    <citation type="submission" date="2016-10" db="EMBL/GenBank/DDBJ databases">
        <authorList>
            <person name="Varghese N."/>
            <person name="Submissions S."/>
        </authorList>
    </citation>
    <scope>NUCLEOTIDE SEQUENCE [LARGE SCALE GENOMIC DNA]</scope>
    <source>
        <strain evidence="6">DSM 24740</strain>
    </source>
</reference>
<dbReference type="GO" id="GO:0046872">
    <property type="term" value="F:metal ion binding"/>
    <property type="evidence" value="ECO:0007669"/>
    <property type="project" value="UniProtKB-KW"/>
</dbReference>
<dbReference type="RefSeq" id="WP_090173197.1">
    <property type="nucleotide sequence ID" value="NZ_FOFB01000039.1"/>
</dbReference>
<dbReference type="Proteomes" id="UP000199021">
    <property type="component" value="Unassembled WGS sequence"/>
</dbReference>
<dbReference type="AlphaFoldDB" id="A0A1H9NRD5"/>
<keyword evidence="3" id="KW-0732">Signal</keyword>
<sequence>MRRFLLPIATFLLLFFACQAKEPATTEGPEVILKLDDAWYEDGLLHPGWLQTFDYLNERDITATIGIVGERMQDAPPAYYDWLRDQADRGHEIWNHGWCHCKPTVNGEEVREFRGTSYDYQLSHLQQTQQLAKEKLGLELTTFGAPYNAVGSNTSRALAQLPEIGIWLYPPAGTSTELKALPRTPVNIEYPVHQPDFASFLKHYQENQDEPVFVIQGHPRSWVEPESRMVEFQKIVEFLVEEGADFVTPAEYFE</sequence>
<protein>
    <submittedName>
        <fullName evidence="5">Peptidoglycan/xylan/chitin deacetylase, PgdA/CDA1 family</fullName>
    </submittedName>
</protein>
<dbReference type="EMBL" id="FOFB01000039">
    <property type="protein sequence ID" value="SER38540.1"/>
    <property type="molecule type" value="Genomic_DNA"/>
</dbReference>
<dbReference type="InterPro" id="IPR002509">
    <property type="entry name" value="NODB_dom"/>
</dbReference>
<dbReference type="PANTHER" id="PTHR10587:SF133">
    <property type="entry name" value="CHITIN DEACETYLASE 1-RELATED"/>
    <property type="match status" value="1"/>
</dbReference>
<feature type="signal peptide" evidence="3">
    <location>
        <begin position="1"/>
        <end position="20"/>
    </location>
</feature>
<organism evidence="5 6">
    <name type="scientific">Neolewinella agarilytica</name>
    <dbReference type="NCBI Taxonomy" id="478744"/>
    <lineage>
        <taxon>Bacteria</taxon>
        <taxon>Pseudomonadati</taxon>
        <taxon>Bacteroidota</taxon>
        <taxon>Saprospiria</taxon>
        <taxon>Saprospirales</taxon>
        <taxon>Lewinellaceae</taxon>
        <taxon>Neolewinella</taxon>
    </lineage>
</organism>
<dbReference type="Gene3D" id="3.20.20.370">
    <property type="entry name" value="Glycoside hydrolase/deacetylase"/>
    <property type="match status" value="1"/>
</dbReference>
<gene>
    <name evidence="5" type="ORF">SAMN05444359_1397</name>
</gene>
<accession>A0A1H9NRD5</accession>
<evidence type="ECO:0000313" key="6">
    <source>
        <dbReference type="Proteomes" id="UP000199021"/>
    </source>
</evidence>
<dbReference type="PANTHER" id="PTHR10587">
    <property type="entry name" value="GLYCOSYL TRANSFERASE-RELATED"/>
    <property type="match status" value="1"/>
</dbReference>
<keyword evidence="2" id="KW-0378">Hydrolase</keyword>
<dbReference type="GO" id="GO:0005975">
    <property type="term" value="P:carbohydrate metabolic process"/>
    <property type="evidence" value="ECO:0007669"/>
    <property type="project" value="InterPro"/>
</dbReference>
<dbReference type="OrthoDB" id="765190at2"/>
<feature type="chain" id="PRO_5011709404" evidence="3">
    <location>
        <begin position="21"/>
        <end position="254"/>
    </location>
</feature>
<dbReference type="Pfam" id="PF01522">
    <property type="entry name" value="Polysacc_deac_1"/>
    <property type="match status" value="1"/>
</dbReference>
<evidence type="ECO:0000256" key="2">
    <source>
        <dbReference type="ARBA" id="ARBA00022801"/>
    </source>
</evidence>
<dbReference type="InParanoid" id="A0A1H9NRD5"/>
<proteinExistence type="predicted"/>
<name>A0A1H9NRD5_9BACT</name>
<feature type="domain" description="NodB homology" evidence="4">
    <location>
        <begin position="25"/>
        <end position="161"/>
    </location>
</feature>
<evidence type="ECO:0000256" key="3">
    <source>
        <dbReference type="SAM" id="SignalP"/>
    </source>
</evidence>
<keyword evidence="6" id="KW-1185">Reference proteome</keyword>
<dbReference type="InterPro" id="IPR011330">
    <property type="entry name" value="Glyco_hydro/deAcase_b/a-brl"/>
</dbReference>
<evidence type="ECO:0000313" key="5">
    <source>
        <dbReference type="EMBL" id="SER38540.1"/>
    </source>
</evidence>
<dbReference type="GO" id="GO:0016020">
    <property type="term" value="C:membrane"/>
    <property type="evidence" value="ECO:0007669"/>
    <property type="project" value="TreeGrafter"/>
</dbReference>
<evidence type="ECO:0000256" key="1">
    <source>
        <dbReference type="ARBA" id="ARBA00022723"/>
    </source>
</evidence>
<dbReference type="GO" id="GO:0016810">
    <property type="term" value="F:hydrolase activity, acting on carbon-nitrogen (but not peptide) bonds"/>
    <property type="evidence" value="ECO:0007669"/>
    <property type="project" value="InterPro"/>
</dbReference>
<keyword evidence="1" id="KW-0479">Metal-binding</keyword>
<dbReference type="PROSITE" id="PS51257">
    <property type="entry name" value="PROKAR_LIPOPROTEIN"/>
    <property type="match status" value="1"/>
</dbReference>
<dbReference type="InterPro" id="IPR050248">
    <property type="entry name" value="Polysacc_deacetylase_ArnD"/>
</dbReference>